<dbReference type="EMBL" id="CAIT01000007">
    <property type="protein sequence ID" value="CCH54722.1"/>
    <property type="molecule type" value="Genomic_DNA"/>
</dbReference>
<protein>
    <recommendedName>
        <fullName evidence="4">Transmembrane protein</fullName>
    </recommendedName>
</protein>
<dbReference type="eggNOG" id="ENOG502ZBSR">
    <property type="taxonomic scope" value="Bacteria"/>
</dbReference>
<keyword evidence="1" id="KW-0472">Membrane</keyword>
<organism evidence="2 3">
    <name type="scientific">Fibrisoma limi BUZ 3</name>
    <dbReference type="NCBI Taxonomy" id="1185876"/>
    <lineage>
        <taxon>Bacteria</taxon>
        <taxon>Pseudomonadati</taxon>
        <taxon>Bacteroidota</taxon>
        <taxon>Cytophagia</taxon>
        <taxon>Cytophagales</taxon>
        <taxon>Spirosomataceae</taxon>
        <taxon>Fibrisoma</taxon>
    </lineage>
</organism>
<proteinExistence type="predicted"/>
<sequence length="212" mass="23545">MERSVFCRYKLTVTLLRMTFAEQLDRERRRYFVRSNGGIALPAAGTLYWLALSIAGFWLKPGQWMLLAFTTSGLIFPLGLALQKPLRANILIKSPLSGLIGPALTTMMLSWPVTIAASGVDKALVPLTLAVGMSLHWPIIGWLFGSRVCIIHAISRAALTTGIWYLFPSDRFTLIPLAVGLLYGLTVWGIRYEVRKAEQNLESIEVGHEVSL</sequence>
<feature type="transmembrane region" description="Helical" evidence="1">
    <location>
        <begin position="94"/>
        <end position="117"/>
    </location>
</feature>
<feature type="transmembrane region" description="Helical" evidence="1">
    <location>
        <begin position="149"/>
        <end position="167"/>
    </location>
</feature>
<gene>
    <name evidence="2" type="ORF">BN8_03922</name>
</gene>
<comment type="caution">
    <text evidence="2">The sequence shown here is derived from an EMBL/GenBank/DDBJ whole genome shotgun (WGS) entry which is preliminary data.</text>
</comment>
<reference evidence="2 3" key="1">
    <citation type="journal article" date="2012" name="J. Bacteriol.">
        <title>Genome Sequence of the Filamentous Bacterium Fibrisoma limi BUZ 3T.</title>
        <authorList>
            <person name="Filippini M."/>
            <person name="Qi W."/>
            <person name="Jaenicke S."/>
            <person name="Goesmann A."/>
            <person name="Smits T.H."/>
            <person name="Bagheri H.C."/>
        </authorList>
    </citation>
    <scope>NUCLEOTIDE SEQUENCE [LARGE SCALE GENOMIC DNA]</scope>
    <source>
        <strain evidence="3">BUZ 3T</strain>
    </source>
</reference>
<keyword evidence="1" id="KW-0812">Transmembrane</keyword>
<evidence type="ECO:0000313" key="2">
    <source>
        <dbReference type="EMBL" id="CCH54722.1"/>
    </source>
</evidence>
<dbReference type="InterPro" id="IPR053824">
    <property type="entry name" value="DUF7010"/>
</dbReference>
<feature type="transmembrane region" description="Helical" evidence="1">
    <location>
        <begin position="38"/>
        <end position="58"/>
    </location>
</feature>
<feature type="transmembrane region" description="Helical" evidence="1">
    <location>
        <begin position="123"/>
        <end position="144"/>
    </location>
</feature>
<name>I2GLE6_9BACT</name>
<feature type="transmembrane region" description="Helical" evidence="1">
    <location>
        <begin position="173"/>
        <end position="190"/>
    </location>
</feature>
<evidence type="ECO:0000313" key="3">
    <source>
        <dbReference type="Proteomes" id="UP000009309"/>
    </source>
</evidence>
<evidence type="ECO:0000256" key="1">
    <source>
        <dbReference type="SAM" id="Phobius"/>
    </source>
</evidence>
<evidence type="ECO:0008006" key="4">
    <source>
        <dbReference type="Google" id="ProtNLM"/>
    </source>
</evidence>
<dbReference type="STRING" id="1185876.BN8_03922"/>
<dbReference type="AlphaFoldDB" id="I2GLE6"/>
<keyword evidence="1" id="KW-1133">Transmembrane helix</keyword>
<dbReference type="Proteomes" id="UP000009309">
    <property type="component" value="Unassembled WGS sequence"/>
</dbReference>
<feature type="transmembrane region" description="Helical" evidence="1">
    <location>
        <begin position="64"/>
        <end position="82"/>
    </location>
</feature>
<dbReference type="Pfam" id="PF22765">
    <property type="entry name" value="DUF7010"/>
    <property type="match status" value="1"/>
</dbReference>
<keyword evidence="3" id="KW-1185">Reference proteome</keyword>
<accession>I2GLE6</accession>